<dbReference type="Proteomes" id="UP000198384">
    <property type="component" value="Unassembled WGS sequence"/>
</dbReference>
<dbReference type="Gene3D" id="1.10.287.470">
    <property type="entry name" value="Helix hairpin bin"/>
    <property type="match status" value="1"/>
</dbReference>
<dbReference type="GO" id="GO:0016020">
    <property type="term" value="C:membrane"/>
    <property type="evidence" value="ECO:0007669"/>
    <property type="project" value="InterPro"/>
</dbReference>
<feature type="domain" description="CusB-like beta-barrel" evidence="5">
    <location>
        <begin position="233"/>
        <end position="303"/>
    </location>
</feature>
<dbReference type="Pfam" id="PF25893">
    <property type="entry name" value="HH_CzcB"/>
    <property type="match status" value="1"/>
</dbReference>
<comment type="similarity">
    <text evidence="1">Belongs to the membrane fusion protein (MFP) (TC 8.A.1) family.</text>
</comment>
<feature type="domain" description="CzcB-like alpha-helical hairpin" evidence="4">
    <location>
        <begin position="119"/>
        <end position="175"/>
    </location>
</feature>
<dbReference type="NCBIfam" id="TIGR01730">
    <property type="entry name" value="RND_mfp"/>
    <property type="match status" value="1"/>
</dbReference>
<dbReference type="GO" id="GO:0060003">
    <property type="term" value="P:copper ion export"/>
    <property type="evidence" value="ECO:0007669"/>
    <property type="project" value="TreeGrafter"/>
</dbReference>
<accession>A0A238VCZ4</accession>
<keyword evidence="7" id="KW-1185">Reference proteome</keyword>
<dbReference type="Gene3D" id="2.40.50.100">
    <property type="match status" value="1"/>
</dbReference>
<dbReference type="EMBL" id="FZNT01000001">
    <property type="protein sequence ID" value="SNR31917.1"/>
    <property type="molecule type" value="Genomic_DNA"/>
</dbReference>
<evidence type="ECO:0000313" key="6">
    <source>
        <dbReference type="EMBL" id="SNR31917.1"/>
    </source>
</evidence>
<dbReference type="RefSeq" id="WP_245813389.1">
    <property type="nucleotide sequence ID" value="NZ_FZNT01000001.1"/>
</dbReference>
<dbReference type="PROSITE" id="PS51257">
    <property type="entry name" value="PROKAR_LIPOPROTEIN"/>
    <property type="match status" value="1"/>
</dbReference>
<dbReference type="Pfam" id="PF25954">
    <property type="entry name" value="Beta-barrel_RND_2"/>
    <property type="match status" value="1"/>
</dbReference>
<dbReference type="InterPro" id="IPR051909">
    <property type="entry name" value="MFP_Cation_Efflux"/>
</dbReference>
<evidence type="ECO:0000256" key="2">
    <source>
        <dbReference type="ARBA" id="ARBA00022448"/>
    </source>
</evidence>
<dbReference type="GO" id="GO:0022857">
    <property type="term" value="F:transmembrane transporter activity"/>
    <property type="evidence" value="ECO:0007669"/>
    <property type="project" value="InterPro"/>
</dbReference>
<dbReference type="InterPro" id="IPR058648">
    <property type="entry name" value="HH_CzcB-like"/>
</dbReference>
<dbReference type="InterPro" id="IPR058792">
    <property type="entry name" value="Beta-barrel_RND_2"/>
</dbReference>
<organism evidence="6 7">
    <name type="scientific">Lutibacter agarilyticus</name>
    <dbReference type="NCBI Taxonomy" id="1109740"/>
    <lineage>
        <taxon>Bacteria</taxon>
        <taxon>Pseudomonadati</taxon>
        <taxon>Bacteroidota</taxon>
        <taxon>Flavobacteriia</taxon>
        <taxon>Flavobacteriales</taxon>
        <taxon>Flavobacteriaceae</taxon>
        <taxon>Lutibacter</taxon>
    </lineage>
</organism>
<evidence type="ECO:0000256" key="1">
    <source>
        <dbReference type="ARBA" id="ARBA00009477"/>
    </source>
</evidence>
<dbReference type="GO" id="GO:0015679">
    <property type="term" value="P:plasma membrane copper ion transport"/>
    <property type="evidence" value="ECO:0007669"/>
    <property type="project" value="TreeGrafter"/>
</dbReference>
<evidence type="ECO:0000313" key="7">
    <source>
        <dbReference type="Proteomes" id="UP000198384"/>
    </source>
</evidence>
<evidence type="ECO:0000256" key="3">
    <source>
        <dbReference type="SAM" id="SignalP"/>
    </source>
</evidence>
<dbReference type="Gene3D" id="2.40.420.20">
    <property type="match status" value="1"/>
</dbReference>
<keyword evidence="2" id="KW-0813">Transport</keyword>
<name>A0A238VCZ4_9FLAO</name>
<feature type="chain" id="PRO_5013122317" evidence="3">
    <location>
        <begin position="26"/>
        <end position="387"/>
    </location>
</feature>
<protein>
    <submittedName>
        <fullName evidence="6">Membrane fusion protein, cobalt-zinc-cadmium efflux system</fullName>
    </submittedName>
</protein>
<dbReference type="Gene3D" id="2.40.30.170">
    <property type="match status" value="1"/>
</dbReference>
<dbReference type="PANTHER" id="PTHR30097:SF4">
    <property type="entry name" value="SLR6042 PROTEIN"/>
    <property type="match status" value="1"/>
</dbReference>
<reference evidence="6 7" key="1">
    <citation type="submission" date="2017-06" db="EMBL/GenBank/DDBJ databases">
        <authorList>
            <person name="Kim H.J."/>
            <person name="Triplett B.A."/>
        </authorList>
    </citation>
    <scope>NUCLEOTIDE SEQUENCE [LARGE SCALE GENOMIC DNA]</scope>
    <source>
        <strain evidence="6 7">DSM 29150</strain>
    </source>
</reference>
<proteinExistence type="inferred from homology"/>
<dbReference type="GO" id="GO:0030313">
    <property type="term" value="C:cell envelope"/>
    <property type="evidence" value="ECO:0007669"/>
    <property type="project" value="TreeGrafter"/>
</dbReference>
<dbReference type="SUPFAM" id="SSF111369">
    <property type="entry name" value="HlyD-like secretion proteins"/>
    <property type="match status" value="1"/>
</dbReference>
<gene>
    <name evidence="6" type="ORF">SAMN06265371_101202</name>
</gene>
<feature type="signal peptide" evidence="3">
    <location>
        <begin position="1"/>
        <end position="25"/>
    </location>
</feature>
<evidence type="ECO:0000259" key="5">
    <source>
        <dbReference type="Pfam" id="PF25954"/>
    </source>
</evidence>
<dbReference type="PANTHER" id="PTHR30097">
    <property type="entry name" value="CATION EFFLUX SYSTEM PROTEIN CUSB"/>
    <property type="match status" value="1"/>
</dbReference>
<sequence>MKKYILKSVCIVSAMLIISCTSTKKSDETIETVTHDNDNLVEITVEQFQNSKMKIGKLSMETFNKGVVTNGHIDVPPANRAQVSAIMGGYVKTSPLLVGNWVEKGQRLLTLENPDYIEIQQKYLETFEQLNYLKSEYERQKTLFDEKITSQKNYLKAESTYKSTIALFNGLEQKLLLMNINPSNVKEGKITSIIPIYAPISGSVAEVYTSVGKFMDASEVLISIIDSKHKHLELIVFEKDVMSIKEGQLIEFQTPENSERIYKAEVHLIGTSIDQENRTVRVHGHLEDKKEPFLVGMYVEAKIITYTAEKLALPLEAVLEEDDKYYILILNEHTNHGYTFEKEMVHIGLKNETSIEIIDINNTLKDKQILVEGAFIPLDEEAGGHSH</sequence>
<dbReference type="InterPro" id="IPR006143">
    <property type="entry name" value="RND_pump_MFP"/>
</dbReference>
<dbReference type="AlphaFoldDB" id="A0A238VCZ4"/>
<keyword evidence="3" id="KW-0732">Signal</keyword>
<evidence type="ECO:0000259" key="4">
    <source>
        <dbReference type="Pfam" id="PF25893"/>
    </source>
</evidence>